<evidence type="ECO:0000313" key="9">
    <source>
        <dbReference type="Proteomes" id="UP000245697"/>
    </source>
</evidence>
<protein>
    <submittedName>
        <fullName evidence="8">Glycerol uptake facilitator protein</fullName>
    </submittedName>
</protein>
<feature type="transmembrane region" description="Helical" evidence="7">
    <location>
        <begin position="207"/>
        <end position="228"/>
    </location>
</feature>
<evidence type="ECO:0000256" key="1">
    <source>
        <dbReference type="ARBA" id="ARBA00004141"/>
    </source>
</evidence>
<dbReference type="EMBL" id="QGGR01000021">
    <property type="protein sequence ID" value="PWK39855.1"/>
    <property type="molecule type" value="Genomic_DNA"/>
</dbReference>
<dbReference type="AlphaFoldDB" id="A0A316F713"/>
<accession>A0A316F713</accession>
<dbReference type="InterPro" id="IPR022357">
    <property type="entry name" value="MIP_CS"/>
</dbReference>
<feature type="transmembrane region" description="Helical" evidence="7">
    <location>
        <begin position="169"/>
        <end position="187"/>
    </location>
</feature>
<feature type="transmembrane region" description="Helical" evidence="7">
    <location>
        <begin position="137"/>
        <end position="162"/>
    </location>
</feature>
<feature type="transmembrane region" description="Helical" evidence="7">
    <location>
        <begin position="12"/>
        <end position="33"/>
    </location>
</feature>
<dbReference type="InterPro" id="IPR023271">
    <property type="entry name" value="Aquaporin-like"/>
</dbReference>
<dbReference type="Pfam" id="PF00230">
    <property type="entry name" value="MIP"/>
    <property type="match status" value="1"/>
</dbReference>
<dbReference type="InterPro" id="IPR000425">
    <property type="entry name" value="MIP"/>
</dbReference>
<dbReference type="PANTHER" id="PTHR45724">
    <property type="entry name" value="AQUAPORIN NIP2-1"/>
    <property type="match status" value="1"/>
</dbReference>
<evidence type="ECO:0000256" key="2">
    <source>
        <dbReference type="ARBA" id="ARBA00022448"/>
    </source>
</evidence>
<evidence type="ECO:0000313" key="8">
    <source>
        <dbReference type="EMBL" id="PWK39855.1"/>
    </source>
</evidence>
<dbReference type="PRINTS" id="PR00783">
    <property type="entry name" value="MINTRINSICP"/>
</dbReference>
<dbReference type="SUPFAM" id="SSF81338">
    <property type="entry name" value="Aquaporin-like"/>
    <property type="match status" value="1"/>
</dbReference>
<reference evidence="8 9" key="1">
    <citation type="submission" date="2018-05" db="EMBL/GenBank/DDBJ databases">
        <title>Genomic Encyclopedia of Archaeal and Bacterial Type Strains, Phase II (KMG-II): from individual species to whole genera.</title>
        <authorList>
            <person name="Goeker M."/>
        </authorList>
    </citation>
    <scope>NUCLEOTIDE SEQUENCE [LARGE SCALE GENOMIC DNA]</scope>
    <source>
        <strain evidence="8 9">DSM 45184</strain>
    </source>
</reference>
<dbReference type="GO" id="GO:0016020">
    <property type="term" value="C:membrane"/>
    <property type="evidence" value="ECO:0007669"/>
    <property type="project" value="UniProtKB-SubCell"/>
</dbReference>
<dbReference type="PROSITE" id="PS00221">
    <property type="entry name" value="MIP"/>
    <property type="match status" value="1"/>
</dbReference>
<evidence type="ECO:0000256" key="5">
    <source>
        <dbReference type="ARBA" id="ARBA00023136"/>
    </source>
</evidence>
<dbReference type="GO" id="GO:0015267">
    <property type="term" value="F:channel activity"/>
    <property type="evidence" value="ECO:0007669"/>
    <property type="project" value="InterPro"/>
</dbReference>
<dbReference type="Gene3D" id="1.20.1080.10">
    <property type="entry name" value="Glycerol uptake facilitator protein"/>
    <property type="match status" value="1"/>
</dbReference>
<dbReference type="Proteomes" id="UP000245697">
    <property type="component" value="Unassembled WGS sequence"/>
</dbReference>
<dbReference type="PANTHER" id="PTHR45724:SF13">
    <property type="entry name" value="AQUAPORIN NIP1-1-RELATED"/>
    <property type="match status" value="1"/>
</dbReference>
<comment type="subcellular location">
    <subcellularLocation>
        <location evidence="1">Membrane</location>
        <topology evidence="1">Multi-pass membrane protein</topology>
    </subcellularLocation>
</comment>
<keyword evidence="2 6" id="KW-0813">Transport</keyword>
<evidence type="ECO:0000256" key="7">
    <source>
        <dbReference type="SAM" id="Phobius"/>
    </source>
</evidence>
<keyword evidence="9" id="KW-1185">Reference proteome</keyword>
<feature type="transmembrane region" description="Helical" evidence="7">
    <location>
        <begin position="95"/>
        <end position="117"/>
    </location>
</feature>
<keyword evidence="4 7" id="KW-1133">Transmembrane helix</keyword>
<keyword evidence="3 6" id="KW-0812">Transmembrane</keyword>
<evidence type="ECO:0000256" key="4">
    <source>
        <dbReference type="ARBA" id="ARBA00022989"/>
    </source>
</evidence>
<keyword evidence="5 7" id="KW-0472">Membrane</keyword>
<comment type="similarity">
    <text evidence="6">Belongs to the MIP/aquaporin (TC 1.A.8) family.</text>
</comment>
<feature type="transmembrane region" description="Helical" evidence="7">
    <location>
        <begin position="45"/>
        <end position="66"/>
    </location>
</feature>
<sequence length="291" mass="30902">MRPTMTDARAAAVEFGMTTVFMATVFTLVHWGIGSTPPDASANEMRLRVAAVSILVGLIIVGFATSPPGRFSGAHMNPAITLGMFAAGHLSARRVLPYLVAQAAGSIAAAALLRVAWGPSVSEGPARWAVVQPGQGWTGAYVAAVEAMTLLVIVGLMCWMTASRPRWRAAWVVGGLFGLQGALLGTATGGSANPVRQLGPALFSGELRLLAVYLVAPVAGGMLAGWAAHRLRHARNVRPPAPRIVTPRPRIDVIYDRGRGTAIRREADDRDTPLRHRPYDDELIEFVSEGV</sequence>
<dbReference type="InterPro" id="IPR034294">
    <property type="entry name" value="Aquaporin_transptr"/>
</dbReference>
<organism evidence="8 9">
    <name type="scientific">Actinoplanes xinjiangensis</name>
    <dbReference type="NCBI Taxonomy" id="512350"/>
    <lineage>
        <taxon>Bacteria</taxon>
        <taxon>Bacillati</taxon>
        <taxon>Actinomycetota</taxon>
        <taxon>Actinomycetes</taxon>
        <taxon>Micromonosporales</taxon>
        <taxon>Micromonosporaceae</taxon>
        <taxon>Actinoplanes</taxon>
    </lineage>
</organism>
<comment type="caution">
    <text evidence="8">The sequence shown here is derived from an EMBL/GenBank/DDBJ whole genome shotgun (WGS) entry which is preliminary data.</text>
</comment>
<evidence type="ECO:0000256" key="3">
    <source>
        <dbReference type="ARBA" id="ARBA00022692"/>
    </source>
</evidence>
<evidence type="ECO:0000256" key="6">
    <source>
        <dbReference type="RuleBase" id="RU000477"/>
    </source>
</evidence>
<proteinExistence type="inferred from homology"/>
<gene>
    <name evidence="8" type="ORF">BC793_121122</name>
</gene>
<name>A0A316F713_9ACTN</name>